<dbReference type="STRING" id="133381.A0A2T9ZK15"/>
<feature type="compositionally biased region" description="Basic and acidic residues" evidence="4">
    <location>
        <begin position="922"/>
        <end position="933"/>
    </location>
</feature>
<dbReference type="CDD" id="cd00167">
    <property type="entry name" value="SANT"/>
    <property type="match status" value="1"/>
</dbReference>
<feature type="region of interest" description="Disordered" evidence="4">
    <location>
        <begin position="1"/>
        <end position="27"/>
    </location>
</feature>
<feature type="compositionally biased region" description="Low complexity" evidence="4">
    <location>
        <begin position="686"/>
        <end position="703"/>
    </location>
</feature>
<dbReference type="InterPro" id="IPR001005">
    <property type="entry name" value="SANT/Myb"/>
</dbReference>
<protein>
    <recommendedName>
        <fullName evidence="5">Myb-like domain-containing protein</fullName>
    </recommendedName>
</protein>
<feature type="compositionally biased region" description="Polar residues" evidence="4">
    <location>
        <begin position="1"/>
        <end position="14"/>
    </location>
</feature>
<dbReference type="EMBL" id="MBFS01000067">
    <property type="protein sequence ID" value="PVV04890.1"/>
    <property type="molecule type" value="Genomic_DNA"/>
</dbReference>
<feature type="region of interest" description="Disordered" evidence="4">
    <location>
        <begin position="828"/>
        <end position="849"/>
    </location>
</feature>
<dbReference type="PROSITE" id="PS50090">
    <property type="entry name" value="MYB_LIKE"/>
    <property type="match status" value="1"/>
</dbReference>
<dbReference type="PANTHER" id="PTHR22705:SF0">
    <property type="entry name" value="ZZ-TYPE ZINC FINGER-CONTAINING PROTEIN 3"/>
    <property type="match status" value="1"/>
</dbReference>
<dbReference type="InterPro" id="IPR043145">
    <property type="entry name" value="Znf_ZZ_sf"/>
</dbReference>
<dbReference type="InterPro" id="IPR009057">
    <property type="entry name" value="Homeodomain-like_sf"/>
</dbReference>
<feature type="region of interest" description="Disordered" evidence="4">
    <location>
        <begin position="987"/>
        <end position="1026"/>
    </location>
</feature>
<sequence>MDIKISNSNESFPASHSEKNSPDSSKFSSEFPFPYIKPNTSVSSESVLYFEPKDFLNSRKKILASINPDLSINFSSHYGSYKALVFEPSSPSFSDPYDTSSKHSPSSSTLIDQKLCFEKFDSVFSSDPFTNTTGSTISNTEISSNDSTETRNDGFIIKTEPISQRTEILHHIIDTQKESDASNLIPGSSRVIPEIKREVLSVNENPNDFKIDSKLGIFDIKGDHANSAVELVPSFSHMGMNYKATIAESGVRMIKTERHMVFAETESSPTALKATPNAGNHSTLTDGNSAEFVSQLSPFFPSSPSVQYSSNPGSSIYNSTFNQKSGAFLTGDNSDSQTSPNLQGRLLSLNLEPSPSCTNIISVPNQNTFLPNSKLNQESALPVNENFSAFLSSFSSPDSLCDLSSLSSDLSFKYSSLLDSGHNTRFSSSPNISFRSDPENTDPDLTSGDFSNSRQERSDLNICPKDSSYINSIFDIFSKDNSIYTSNSEYQVVLSVISLLKQQLCTAMTDLKKLNNLKNDSTKNPALFLKNSRNPELLSVPKPLKNFLFNTDHDSNTNNSIPSMHNNYVSNETLSLGSLFPPISTRSKRSSNFSYKTHGNYFKKKLVESNQRRNHKSKPSLQSKKVSKKLSIGSNISNLRFDKSKLSVNSRNNIKSRSPYSQVSPLPKTKQIPGSKENGSAFKQRSNSPSISNDNPEPNSSSSALFAEAENQGASNKKKSDLDSEDSDDPEFVPGGFLSSSRNSKTSKNKADIPLSVLLEKEMNSVPSPVLKKKKQKISTYQPPPPAVFNKPWSPQEQGMLEELLVKYPDEPISNNRWRKIAEELKTRTMRQDSSDYESDGAHDHSSKVNTTLLQIKRESESFLKNLSLEESTTKTYSNGVSSSHMDLEPLSSQNATSKRRKRSSKTKTKKGEKKVKKNRKESKADISGRSIDKFPQTKALSVITNDSSDEDMEIDIELNSSDSEAPLMNLLPVNDSSSNINCLSTVGPENGTQTISKDERKFASQNPKSNRHDLPNQVSKNLNSTNSLPLPISTVNKSATFNHGIVSNADIQGTNESIRESIIHAGYKCDNCFSEPIVGVRWHCVNCANPNSSKEDIILQKRKAPNSKKDRLKPKSLDFDLCDECMSENMICIQSFLKANRSQKIELIHDHRHRFVPINVPDFEVDYAALSEPTLNSVVGSAEISISETDYSILRNKDINLVEIEGSGDDSRVHIPDVNQDLDFLLDQDVLQSSMATIFKNYEYLA</sequence>
<dbReference type="SUPFAM" id="SSF57850">
    <property type="entry name" value="RING/U-box"/>
    <property type="match status" value="1"/>
</dbReference>
<feature type="domain" description="Myb-like" evidence="5">
    <location>
        <begin position="785"/>
        <end position="832"/>
    </location>
</feature>
<proteinExistence type="predicted"/>
<feature type="compositionally biased region" description="Polar residues" evidence="4">
    <location>
        <begin position="873"/>
        <end position="896"/>
    </location>
</feature>
<dbReference type="OrthoDB" id="424753at2759"/>
<dbReference type="CDD" id="cd02249">
    <property type="entry name" value="ZZ"/>
    <property type="match status" value="1"/>
</dbReference>
<feature type="region of interest" description="Disordered" evidence="4">
    <location>
        <begin position="606"/>
        <end position="629"/>
    </location>
</feature>
<keyword evidence="1" id="KW-0479">Metal-binding</keyword>
<feature type="region of interest" description="Disordered" evidence="4">
    <location>
        <begin position="134"/>
        <end position="155"/>
    </location>
</feature>
<dbReference type="Pfam" id="PF00569">
    <property type="entry name" value="ZZ"/>
    <property type="match status" value="1"/>
</dbReference>
<feature type="region of interest" description="Disordered" evidence="4">
    <location>
        <begin position="769"/>
        <end position="794"/>
    </location>
</feature>
<evidence type="ECO:0000256" key="4">
    <source>
        <dbReference type="SAM" id="MobiDB-lite"/>
    </source>
</evidence>
<evidence type="ECO:0000313" key="7">
    <source>
        <dbReference type="Proteomes" id="UP000245609"/>
    </source>
</evidence>
<evidence type="ECO:0000313" key="6">
    <source>
        <dbReference type="EMBL" id="PVV04890.1"/>
    </source>
</evidence>
<comment type="caution">
    <text evidence="6">The sequence shown here is derived from an EMBL/GenBank/DDBJ whole genome shotgun (WGS) entry which is preliminary data.</text>
</comment>
<gene>
    <name evidence="6" type="ORF">BB560_000602</name>
</gene>
<dbReference type="Gene3D" id="3.30.60.90">
    <property type="match status" value="1"/>
</dbReference>
<evidence type="ECO:0000256" key="2">
    <source>
        <dbReference type="ARBA" id="ARBA00022771"/>
    </source>
</evidence>
<organism evidence="6 7">
    <name type="scientific">Smittium megazygosporum</name>
    <dbReference type="NCBI Taxonomy" id="133381"/>
    <lineage>
        <taxon>Eukaryota</taxon>
        <taxon>Fungi</taxon>
        <taxon>Fungi incertae sedis</taxon>
        <taxon>Zoopagomycota</taxon>
        <taxon>Kickxellomycotina</taxon>
        <taxon>Harpellomycetes</taxon>
        <taxon>Harpellales</taxon>
        <taxon>Legeriomycetaceae</taxon>
        <taxon>Smittium</taxon>
    </lineage>
</organism>
<keyword evidence="2" id="KW-0863">Zinc-finger</keyword>
<feature type="region of interest" description="Disordered" evidence="4">
    <location>
        <begin position="648"/>
        <end position="749"/>
    </location>
</feature>
<name>A0A2T9ZK15_9FUNG</name>
<evidence type="ECO:0000259" key="5">
    <source>
        <dbReference type="PROSITE" id="PS50090"/>
    </source>
</evidence>
<dbReference type="Gene3D" id="1.10.10.60">
    <property type="entry name" value="Homeodomain-like"/>
    <property type="match status" value="1"/>
</dbReference>
<feature type="compositionally biased region" description="Polar residues" evidence="4">
    <location>
        <begin position="134"/>
        <end position="147"/>
    </location>
</feature>
<dbReference type="AlphaFoldDB" id="A0A2T9ZK15"/>
<keyword evidence="7" id="KW-1185">Reference proteome</keyword>
<dbReference type="PANTHER" id="PTHR22705">
    <property type="entry name" value="ZINC FINGER, ZZ DOMAIN CONTAINING 3"/>
    <property type="match status" value="1"/>
</dbReference>
<accession>A0A2T9ZK15</accession>
<dbReference type="Proteomes" id="UP000245609">
    <property type="component" value="Unassembled WGS sequence"/>
</dbReference>
<evidence type="ECO:0000256" key="3">
    <source>
        <dbReference type="ARBA" id="ARBA00022833"/>
    </source>
</evidence>
<evidence type="ECO:0000256" key="1">
    <source>
        <dbReference type="ARBA" id="ARBA00022723"/>
    </source>
</evidence>
<feature type="region of interest" description="Disordered" evidence="4">
    <location>
        <begin position="426"/>
        <end position="459"/>
    </location>
</feature>
<dbReference type="SUPFAM" id="SSF46689">
    <property type="entry name" value="Homeodomain-like"/>
    <property type="match status" value="1"/>
</dbReference>
<dbReference type="GO" id="GO:0008270">
    <property type="term" value="F:zinc ion binding"/>
    <property type="evidence" value="ECO:0007669"/>
    <property type="project" value="UniProtKB-KW"/>
</dbReference>
<keyword evidence="3" id="KW-0862">Zinc</keyword>
<feature type="compositionally biased region" description="Basic residues" evidence="4">
    <location>
        <begin position="898"/>
        <end position="921"/>
    </location>
</feature>
<feature type="compositionally biased region" description="Basic and acidic residues" evidence="4">
    <location>
        <begin position="828"/>
        <end position="847"/>
    </location>
</feature>
<dbReference type="InterPro" id="IPR037830">
    <property type="entry name" value="ZZZ3"/>
</dbReference>
<reference evidence="6 7" key="1">
    <citation type="journal article" date="2018" name="MBio">
        <title>Comparative Genomics Reveals the Core Gene Toolbox for the Fungus-Insect Symbiosis.</title>
        <authorList>
            <person name="Wang Y."/>
            <person name="Stata M."/>
            <person name="Wang W."/>
            <person name="Stajich J.E."/>
            <person name="White M.M."/>
            <person name="Moncalvo J.M."/>
        </authorList>
    </citation>
    <scope>NUCLEOTIDE SEQUENCE [LARGE SCALE GENOMIC DNA]</scope>
    <source>
        <strain evidence="6 7">SC-DP-2</strain>
    </source>
</reference>
<feature type="region of interest" description="Disordered" evidence="4">
    <location>
        <begin position="873"/>
        <end position="933"/>
    </location>
</feature>
<dbReference type="InterPro" id="IPR000433">
    <property type="entry name" value="Znf_ZZ"/>
</dbReference>
<feature type="compositionally biased region" description="Polar residues" evidence="4">
    <location>
        <begin position="648"/>
        <end position="664"/>
    </location>
</feature>
<feature type="compositionally biased region" description="Polar residues" evidence="4">
    <location>
        <begin position="1017"/>
        <end position="1026"/>
    </location>
</feature>